<gene>
    <name evidence="8" type="ORF">HZA61_04990</name>
</gene>
<evidence type="ECO:0000259" key="7">
    <source>
        <dbReference type="PROSITE" id="PS50110"/>
    </source>
</evidence>
<dbReference type="PRINTS" id="PR01590">
    <property type="entry name" value="HTHFIS"/>
</dbReference>
<dbReference type="InterPro" id="IPR002197">
    <property type="entry name" value="HTH_Fis"/>
</dbReference>
<dbReference type="FunFam" id="3.40.50.300:FF:000006">
    <property type="entry name" value="DNA-binding transcriptional regulator NtrC"/>
    <property type="match status" value="1"/>
</dbReference>
<dbReference type="Pfam" id="PF25601">
    <property type="entry name" value="AAA_lid_14"/>
    <property type="match status" value="1"/>
</dbReference>
<dbReference type="Pfam" id="PF00072">
    <property type="entry name" value="Response_reg"/>
    <property type="match status" value="1"/>
</dbReference>
<dbReference type="Pfam" id="PF02954">
    <property type="entry name" value="HTH_8"/>
    <property type="match status" value="1"/>
</dbReference>
<dbReference type="SUPFAM" id="SSF46689">
    <property type="entry name" value="Homeodomain-like"/>
    <property type="match status" value="1"/>
</dbReference>
<feature type="domain" description="Response regulatory" evidence="7">
    <location>
        <begin position="5"/>
        <end position="118"/>
    </location>
</feature>
<dbReference type="SMART" id="SM00448">
    <property type="entry name" value="REC"/>
    <property type="match status" value="1"/>
</dbReference>
<keyword evidence="2" id="KW-0067">ATP-binding</keyword>
<comment type="caution">
    <text evidence="8">The sequence shown here is derived from an EMBL/GenBank/DDBJ whole genome shotgun (WGS) entry which is preliminary data.</text>
</comment>
<dbReference type="Pfam" id="PF00158">
    <property type="entry name" value="Sigma54_activat"/>
    <property type="match status" value="1"/>
</dbReference>
<dbReference type="GO" id="GO:0043565">
    <property type="term" value="F:sequence-specific DNA binding"/>
    <property type="evidence" value="ECO:0007669"/>
    <property type="project" value="InterPro"/>
</dbReference>
<feature type="domain" description="Sigma-54 factor interaction" evidence="6">
    <location>
        <begin position="143"/>
        <end position="371"/>
    </location>
</feature>
<dbReference type="InterPro" id="IPR027417">
    <property type="entry name" value="P-loop_NTPase"/>
</dbReference>
<name>A0A933W9Y6_UNCEI</name>
<dbReference type="CDD" id="cd00009">
    <property type="entry name" value="AAA"/>
    <property type="match status" value="1"/>
</dbReference>
<dbReference type="EMBL" id="JACRIW010000037">
    <property type="protein sequence ID" value="MBI5168824.1"/>
    <property type="molecule type" value="Genomic_DNA"/>
</dbReference>
<dbReference type="InterPro" id="IPR001789">
    <property type="entry name" value="Sig_transdc_resp-reg_receiver"/>
</dbReference>
<keyword evidence="3" id="KW-0805">Transcription regulation</keyword>
<reference evidence="8" key="1">
    <citation type="submission" date="2020-07" db="EMBL/GenBank/DDBJ databases">
        <title>Huge and variable diversity of episymbiotic CPR bacteria and DPANN archaea in groundwater ecosystems.</title>
        <authorList>
            <person name="He C.Y."/>
            <person name="Keren R."/>
            <person name="Whittaker M."/>
            <person name="Farag I.F."/>
            <person name="Doudna J."/>
            <person name="Cate J.H.D."/>
            <person name="Banfield J.F."/>
        </authorList>
    </citation>
    <scope>NUCLEOTIDE SEQUENCE</scope>
    <source>
        <strain evidence="8">NC_groundwater_1813_Pr3_B-0.1um_71_17</strain>
    </source>
</reference>
<dbReference type="SMART" id="SM00382">
    <property type="entry name" value="AAA"/>
    <property type="match status" value="1"/>
</dbReference>
<dbReference type="GO" id="GO:0000160">
    <property type="term" value="P:phosphorelay signal transduction system"/>
    <property type="evidence" value="ECO:0007669"/>
    <property type="project" value="InterPro"/>
</dbReference>
<dbReference type="Gene3D" id="1.10.10.60">
    <property type="entry name" value="Homeodomain-like"/>
    <property type="match status" value="1"/>
</dbReference>
<organism evidence="8 9">
    <name type="scientific">Eiseniibacteriota bacterium</name>
    <dbReference type="NCBI Taxonomy" id="2212470"/>
    <lineage>
        <taxon>Bacteria</taxon>
        <taxon>Candidatus Eiseniibacteriota</taxon>
    </lineage>
</organism>
<dbReference type="PROSITE" id="PS00675">
    <property type="entry name" value="SIGMA54_INTERACT_1"/>
    <property type="match status" value="1"/>
</dbReference>
<evidence type="ECO:0000313" key="9">
    <source>
        <dbReference type="Proteomes" id="UP000696931"/>
    </source>
</evidence>
<dbReference type="InterPro" id="IPR025944">
    <property type="entry name" value="Sigma_54_int_dom_CS"/>
</dbReference>
<dbReference type="Proteomes" id="UP000696931">
    <property type="component" value="Unassembled WGS sequence"/>
</dbReference>
<dbReference type="PROSITE" id="PS50110">
    <property type="entry name" value="RESPONSE_REGULATORY"/>
    <property type="match status" value="1"/>
</dbReference>
<dbReference type="Gene3D" id="1.10.8.60">
    <property type="match status" value="1"/>
</dbReference>
<protein>
    <submittedName>
        <fullName evidence="8">Sigma-54-dependent Fis family transcriptional regulator</fullName>
    </submittedName>
</protein>
<dbReference type="GO" id="GO:0005524">
    <property type="term" value="F:ATP binding"/>
    <property type="evidence" value="ECO:0007669"/>
    <property type="project" value="UniProtKB-KW"/>
</dbReference>
<keyword evidence="5" id="KW-0597">Phosphoprotein</keyword>
<feature type="modified residue" description="4-aspartylphosphate" evidence="5">
    <location>
        <position position="53"/>
    </location>
</feature>
<evidence type="ECO:0000256" key="1">
    <source>
        <dbReference type="ARBA" id="ARBA00022741"/>
    </source>
</evidence>
<dbReference type="SUPFAM" id="SSF52540">
    <property type="entry name" value="P-loop containing nucleoside triphosphate hydrolases"/>
    <property type="match status" value="1"/>
</dbReference>
<evidence type="ECO:0000256" key="3">
    <source>
        <dbReference type="ARBA" id="ARBA00023015"/>
    </source>
</evidence>
<accession>A0A933W9Y6</accession>
<dbReference type="InterPro" id="IPR058031">
    <property type="entry name" value="AAA_lid_NorR"/>
</dbReference>
<dbReference type="InterPro" id="IPR003593">
    <property type="entry name" value="AAA+_ATPase"/>
</dbReference>
<evidence type="ECO:0000313" key="8">
    <source>
        <dbReference type="EMBL" id="MBI5168824.1"/>
    </source>
</evidence>
<dbReference type="InterPro" id="IPR002078">
    <property type="entry name" value="Sigma_54_int"/>
</dbReference>
<keyword evidence="4" id="KW-0804">Transcription</keyword>
<dbReference type="GO" id="GO:0006355">
    <property type="term" value="P:regulation of DNA-templated transcription"/>
    <property type="evidence" value="ECO:0007669"/>
    <property type="project" value="InterPro"/>
</dbReference>
<dbReference type="PROSITE" id="PS50045">
    <property type="entry name" value="SIGMA54_INTERACT_4"/>
    <property type="match status" value="1"/>
</dbReference>
<sequence length="456" mass="51138">MSKRSLLIVDDENSFRTLIGRELERAGYEVSGVAGIGEARRALQHAFDVVLLDVRMPDGSGLELLPEIKEQWPTTEVIMLTAFGTVEEAIRAMKQGAYDFLTKPCKLAELEAVLEKALERQQLQRSNTALNLEVERLQPTDGVIGSTNDMKELFDLVARVARTDTTVLIRGESGVGKEVVARAVHRQSLRAHQPFIVVDCAALHENLLQSELFGHEKGAYTGAGSLKHGLFEVANRGTLFLDEIAELTPGLQVRLLRVLQNHTFRRLGGNSDITVDVRVIAATNRSLENMIKEGSFREDLFFRLNVVPLHIPPLRQRRDDLPALIEHFCKTSSVAPRRGTQVSPEAIEVLKRYSWPGNVRELENVIERALILCDDGLILPEHLPMGVRMAPQFEPEPGAGEWPTLEELEMRYIKRVLDHCRGHRQNAARMLGISERNLYRKLKELEQPSAGSSTES</sequence>
<dbReference type="PROSITE" id="PS00688">
    <property type="entry name" value="SIGMA54_INTERACT_3"/>
    <property type="match status" value="1"/>
</dbReference>
<evidence type="ECO:0000256" key="5">
    <source>
        <dbReference type="PROSITE-ProRule" id="PRU00169"/>
    </source>
</evidence>
<dbReference type="InterPro" id="IPR011006">
    <property type="entry name" value="CheY-like_superfamily"/>
</dbReference>
<keyword evidence="1" id="KW-0547">Nucleotide-binding</keyword>
<dbReference type="AlphaFoldDB" id="A0A933W9Y6"/>
<dbReference type="SUPFAM" id="SSF52172">
    <property type="entry name" value="CheY-like"/>
    <property type="match status" value="1"/>
</dbReference>
<evidence type="ECO:0000256" key="2">
    <source>
        <dbReference type="ARBA" id="ARBA00022840"/>
    </source>
</evidence>
<dbReference type="Gene3D" id="3.40.50.2300">
    <property type="match status" value="1"/>
</dbReference>
<dbReference type="InterPro" id="IPR009057">
    <property type="entry name" value="Homeodomain-like_sf"/>
</dbReference>
<evidence type="ECO:0000256" key="4">
    <source>
        <dbReference type="ARBA" id="ARBA00023163"/>
    </source>
</evidence>
<dbReference type="InterPro" id="IPR025662">
    <property type="entry name" value="Sigma_54_int_dom_ATP-bd_1"/>
</dbReference>
<evidence type="ECO:0000259" key="6">
    <source>
        <dbReference type="PROSITE" id="PS50045"/>
    </source>
</evidence>
<dbReference type="PANTHER" id="PTHR32071">
    <property type="entry name" value="TRANSCRIPTIONAL REGULATORY PROTEIN"/>
    <property type="match status" value="1"/>
</dbReference>
<dbReference type="Gene3D" id="3.40.50.300">
    <property type="entry name" value="P-loop containing nucleotide triphosphate hydrolases"/>
    <property type="match status" value="1"/>
</dbReference>
<proteinExistence type="predicted"/>